<accession>A0A3D9XQE4</accession>
<reference evidence="1 2" key="1">
    <citation type="submission" date="2018-08" db="EMBL/GenBank/DDBJ databases">
        <title>Genomic Encyclopedia of Archaeal and Bacterial Type Strains, Phase II (KMG-II): from individual species to whole genera.</title>
        <authorList>
            <person name="Goeker M."/>
        </authorList>
    </citation>
    <scope>NUCLEOTIDE SEQUENCE [LARGE SCALE GENOMIC DNA]</scope>
    <source>
        <strain evidence="1 2">DSM 17099</strain>
    </source>
</reference>
<evidence type="ECO:0000313" key="1">
    <source>
        <dbReference type="EMBL" id="REF70422.1"/>
    </source>
</evidence>
<evidence type="ECO:0000313" key="2">
    <source>
        <dbReference type="Proteomes" id="UP000256941"/>
    </source>
</evidence>
<dbReference type="EMBL" id="QTUJ01000002">
    <property type="protein sequence ID" value="REF70422.1"/>
    <property type="molecule type" value="Genomic_DNA"/>
</dbReference>
<sequence>MSQRCDGITPPAYYHAPLRRPQTDGWSAIAWDMDDHWMTTAEWLAWQRRKGGPRVWDGKRWHYPLRPQVMLRSVWLQSTRKVRKLPPPPRDQKERT</sequence>
<dbReference type="Proteomes" id="UP000256941">
    <property type="component" value="Unassembled WGS sequence"/>
</dbReference>
<gene>
    <name evidence="1" type="ORF">BDD41_3154</name>
</gene>
<comment type="caution">
    <text evidence="1">The sequence shown here is derived from an EMBL/GenBank/DDBJ whole genome shotgun (WGS) entry which is preliminary data.</text>
</comment>
<proteinExistence type="predicted"/>
<organism evidence="1 2">
    <name type="scientific">Paracoccus versutus</name>
    <name type="common">Thiobacillus versutus</name>
    <dbReference type="NCBI Taxonomy" id="34007"/>
    <lineage>
        <taxon>Bacteria</taxon>
        <taxon>Pseudomonadati</taxon>
        <taxon>Pseudomonadota</taxon>
        <taxon>Alphaproteobacteria</taxon>
        <taxon>Rhodobacterales</taxon>
        <taxon>Paracoccaceae</taxon>
        <taxon>Paracoccus</taxon>
    </lineage>
</organism>
<name>A0A3D9XQE4_PARVE</name>
<dbReference type="AlphaFoldDB" id="A0A3D9XQE4"/>
<protein>
    <submittedName>
        <fullName evidence="1">Uncharacterized protein</fullName>
    </submittedName>
</protein>